<accession>A0A225D7E4</accession>
<organism evidence="1 2">
    <name type="scientific">Fimbriiglobus ruber</name>
    <dbReference type="NCBI Taxonomy" id="1908690"/>
    <lineage>
        <taxon>Bacteria</taxon>
        <taxon>Pseudomonadati</taxon>
        <taxon>Planctomycetota</taxon>
        <taxon>Planctomycetia</taxon>
        <taxon>Gemmatales</taxon>
        <taxon>Gemmataceae</taxon>
        <taxon>Fimbriiglobus</taxon>
    </lineage>
</organism>
<evidence type="ECO:0000313" key="2">
    <source>
        <dbReference type="Proteomes" id="UP000214646"/>
    </source>
</evidence>
<proteinExistence type="predicted"/>
<reference evidence="2" key="1">
    <citation type="submission" date="2017-06" db="EMBL/GenBank/DDBJ databases">
        <title>Genome analysis of Fimbriiglobus ruber SP5, the first member of the order Planctomycetales with confirmed chitinolytic capability.</title>
        <authorList>
            <person name="Ravin N.V."/>
            <person name="Rakitin A.L."/>
            <person name="Ivanova A.A."/>
            <person name="Beletsky A.V."/>
            <person name="Kulichevskaya I.S."/>
            <person name="Mardanov A.V."/>
            <person name="Dedysh S.N."/>
        </authorList>
    </citation>
    <scope>NUCLEOTIDE SEQUENCE [LARGE SCALE GENOMIC DNA]</scope>
    <source>
        <strain evidence="2">SP5</strain>
    </source>
</reference>
<dbReference type="Proteomes" id="UP000214646">
    <property type="component" value="Unassembled WGS sequence"/>
</dbReference>
<name>A0A225D7E4_9BACT</name>
<gene>
    <name evidence="1" type="ORF">FRUB_08127</name>
</gene>
<dbReference type="AlphaFoldDB" id="A0A225D7E4"/>
<dbReference type="OrthoDB" id="301550at2"/>
<protein>
    <submittedName>
        <fullName evidence="1">Uncharacterized protein</fullName>
    </submittedName>
</protein>
<dbReference type="EMBL" id="NIDE01000017">
    <property type="protein sequence ID" value="OWK35564.1"/>
    <property type="molecule type" value="Genomic_DNA"/>
</dbReference>
<dbReference type="RefSeq" id="WP_088258744.1">
    <property type="nucleotide sequence ID" value="NZ_NIDE01000017.1"/>
</dbReference>
<sequence>MNIRARLNRLEQVAVETPPSDQLDLIVCVPVGTAFAGDRPPGVYAGADETTAYIVFQGNDPDRADIERLKPRLSSWGKVIVSHPY</sequence>
<comment type="caution">
    <text evidence="1">The sequence shown here is derived from an EMBL/GenBank/DDBJ whole genome shotgun (WGS) entry which is preliminary data.</text>
</comment>
<keyword evidence="2" id="KW-1185">Reference proteome</keyword>
<evidence type="ECO:0000313" key="1">
    <source>
        <dbReference type="EMBL" id="OWK35564.1"/>
    </source>
</evidence>